<accession>A0A0R0LRA1</accession>
<organism evidence="1 2">
    <name type="scientific">Pseudoloma neurophilia</name>
    <dbReference type="NCBI Taxonomy" id="146866"/>
    <lineage>
        <taxon>Eukaryota</taxon>
        <taxon>Fungi</taxon>
        <taxon>Fungi incertae sedis</taxon>
        <taxon>Microsporidia</taxon>
        <taxon>Pseudoloma</taxon>
    </lineage>
</organism>
<dbReference type="SUPFAM" id="SSF53098">
    <property type="entry name" value="Ribonuclease H-like"/>
    <property type="match status" value="1"/>
</dbReference>
<feature type="non-terminal residue" evidence="1">
    <location>
        <position position="1"/>
    </location>
</feature>
<dbReference type="Proteomes" id="UP000051530">
    <property type="component" value="Unassembled WGS sequence"/>
</dbReference>
<evidence type="ECO:0000313" key="1">
    <source>
        <dbReference type="EMBL" id="KRH92012.1"/>
    </source>
</evidence>
<keyword evidence="2" id="KW-1185">Reference proteome</keyword>
<proteinExistence type="predicted"/>
<dbReference type="InterPro" id="IPR012337">
    <property type="entry name" value="RNaseH-like_sf"/>
</dbReference>
<dbReference type="VEuPathDB" id="MicrosporidiaDB:M153_144640002"/>
<protein>
    <submittedName>
        <fullName evidence="1">Putative transposable element</fullName>
    </submittedName>
</protein>
<dbReference type="AlphaFoldDB" id="A0A0R0LRA1"/>
<dbReference type="EMBL" id="LGUB01001300">
    <property type="protein sequence ID" value="KRH92012.1"/>
    <property type="molecule type" value="Genomic_DNA"/>
</dbReference>
<dbReference type="GO" id="GO:0003676">
    <property type="term" value="F:nucleic acid binding"/>
    <property type="evidence" value="ECO:0007669"/>
    <property type="project" value="InterPro"/>
</dbReference>
<dbReference type="InterPro" id="IPR036397">
    <property type="entry name" value="RNaseH_sf"/>
</dbReference>
<comment type="caution">
    <text evidence="1">The sequence shown here is derived from an EMBL/GenBank/DDBJ whole genome shotgun (WGS) entry which is preliminary data.</text>
</comment>
<dbReference type="Gene3D" id="3.30.420.10">
    <property type="entry name" value="Ribonuclease H-like superfamily/Ribonuclease H"/>
    <property type="match status" value="1"/>
</dbReference>
<name>A0A0R0LRA1_9MICR</name>
<gene>
    <name evidence="1" type="ORF">M153_144640002</name>
</gene>
<dbReference type="OrthoDB" id="2194544at2759"/>
<evidence type="ECO:0000313" key="2">
    <source>
        <dbReference type="Proteomes" id="UP000051530"/>
    </source>
</evidence>
<reference evidence="1 2" key="1">
    <citation type="submission" date="2015-07" db="EMBL/GenBank/DDBJ databases">
        <title>The genome of Pseudoloma neurophilia, a relevant intracellular parasite of the zebrafish.</title>
        <authorList>
            <person name="Ndikumana S."/>
            <person name="Pelin A."/>
            <person name="Sanders J."/>
            <person name="Corradi N."/>
        </authorList>
    </citation>
    <scope>NUCLEOTIDE SEQUENCE [LARGE SCALE GENOMIC DNA]</scope>
    <source>
        <strain evidence="1 2">MK1</strain>
    </source>
</reference>
<sequence length="101" mass="11775">GLVEGGVKTETPFEHISTDISGPIETSLYENSFLDQKIYIITFTDRCTNYSKIAYTTKPTSESIINTFRKEWFKIYLNLVPYYQTMPHITNQKNSHNFLKI</sequence>